<proteinExistence type="predicted"/>
<feature type="transmembrane region" description="Helical" evidence="1">
    <location>
        <begin position="6"/>
        <end position="25"/>
    </location>
</feature>
<dbReference type="Proteomes" id="UP000005277">
    <property type="component" value="Unassembled WGS sequence"/>
</dbReference>
<dbReference type="RefSeq" id="WP_004817963.1">
    <property type="nucleotide sequence ID" value="NZ_AEXN01000032.1"/>
</dbReference>
<feature type="transmembrane region" description="Helical" evidence="1">
    <location>
        <begin position="37"/>
        <end position="58"/>
    </location>
</feature>
<evidence type="ECO:0000256" key="1">
    <source>
        <dbReference type="SAM" id="Phobius"/>
    </source>
</evidence>
<keyword evidence="1" id="KW-1133">Transmembrane helix</keyword>
<keyword evidence="1" id="KW-0812">Transmembrane</keyword>
<reference evidence="2 3" key="1">
    <citation type="submission" date="2011-01" db="EMBL/GenBank/DDBJ databases">
        <authorList>
            <person name="Durkin A.S."/>
            <person name="Madupu R."/>
            <person name="Torralba M."/>
            <person name="Gillis M."/>
            <person name="Methe B."/>
            <person name="Sutton G."/>
            <person name="Nelson K.E."/>
        </authorList>
    </citation>
    <scope>NUCLEOTIDE SEQUENCE [LARGE SCALE GENOMIC DNA]</scope>
    <source>
        <strain evidence="2 3">ACS-025-V-Sch4</strain>
    </source>
</reference>
<sequence length="59" mass="6931">MPVIIKYLIFMILVSDFCYFGFKRFGKIKLDFSRFDFGLIFGQVSVLAFVGIIVYRFFG</sequence>
<evidence type="ECO:0000313" key="2">
    <source>
        <dbReference type="EMBL" id="EGC83613.1"/>
    </source>
</evidence>
<gene>
    <name evidence="2" type="ORF">HMPREF9246_1261</name>
</gene>
<dbReference type="EMBL" id="AEXN01000032">
    <property type="protein sequence ID" value="EGC83613.1"/>
    <property type="molecule type" value="Genomic_DNA"/>
</dbReference>
<accession>F0H1Q7</accession>
<evidence type="ECO:0000313" key="3">
    <source>
        <dbReference type="Proteomes" id="UP000005277"/>
    </source>
</evidence>
<keyword evidence="1" id="KW-0472">Membrane</keyword>
<comment type="caution">
    <text evidence="2">The sequence shown here is derived from an EMBL/GenBank/DDBJ whole genome shotgun (WGS) entry which is preliminary data.</text>
</comment>
<organism evidence="2 3">
    <name type="scientific">Anaerococcus hydrogenalis ACS-025-V-Sch4</name>
    <dbReference type="NCBI Taxonomy" id="879306"/>
    <lineage>
        <taxon>Bacteria</taxon>
        <taxon>Bacillati</taxon>
        <taxon>Bacillota</taxon>
        <taxon>Tissierellia</taxon>
        <taxon>Tissierellales</taxon>
        <taxon>Peptoniphilaceae</taxon>
        <taxon>Anaerococcus</taxon>
    </lineage>
</organism>
<keyword evidence="3" id="KW-1185">Reference proteome</keyword>
<name>F0H1Q7_9FIRM</name>
<dbReference type="AlphaFoldDB" id="F0H1Q7"/>
<protein>
    <submittedName>
        <fullName evidence="2">Uncharacterized protein</fullName>
    </submittedName>
</protein>